<feature type="compositionally biased region" description="Polar residues" evidence="3">
    <location>
        <begin position="554"/>
        <end position="570"/>
    </location>
</feature>
<dbReference type="AlphaFoldDB" id="A0A371H0P6"/>
<dbReference type="GO" id="GO:0055028">
    <property type="term" value="C:cortical microtubule"/>
    <property type="evidence" value="ECO:0007669"/>
    <property type="project" value="TreeGrafter"/>
</dbReference>
<evidence type="ECO:0000256" key="4">
    <source>
        <dbReference type="SAM" id="Phobius"/>
    </source>
</evidence>
<dbReference type="OrthoDB" id="1870283at2759"/>
<evidence type="ECO:0000313" key="5">
    <source>
        <dbReference type="EMBL" id="RDX96377.1"/>
    </source>
</evidence>
<dbReference type="InterPro" id="IPR040265">
    <property type="entry name" value="CHUP1/IPGA1-like"/>
</dbReference>
<evidence type="ECO:0000256" key="3">
    <source>
        <dbReference type="SAM" id="MobiDB-lite"/>
    </source>
</evidence>
<accession>A0A371H0P6</accession>
<feature type="compositionally biased region" description="Polar residues" evidence="3">
    <location>
        <begin position="51"/>
        <end position="65"/>
    </location>
</feature>
<evidence type="ECO:0000313" key="6">
    <source>
        <dbReference type="Proteomes" id="UP000257109"/>
    </source>
</evidence>
<feature type="coiled-coil region" evidence="2">
    <location>
        <begin position="174"/>
        <end position="228"/>
    </location>
</feature>
<feature type="coiled-coil region" evidence="2">
    <location>
        <begin position="253"/>
        <end position="336"/>
    </location>
</feature>
<reference evidence="5" key="1">
    <citation type="submission" date="2018-05" db="EMBL/GenBank/DDBJ databases">
        <title>Draft genome of Mucuna pruriens seed.</title>
        <authorList>
            <person name="Nnadi N.E."/>
            <person name="Vos R."/>
            <person name="Hasami M.H."/>
            <person name="Devisetty U.K."/>
            <person name="Aguiy J.C."/>
        </authorList>
    </citation>
    <scope>NUCLEOTIDE SEQUENCE [LARGE SCALE GENOMIC DNA]</scope>
    <source>
        <strain evidence="5">JCA_2017</strain>
    </source>
</reference>
<feature type="transmembrane region" description="Helical" evidence="4">
    <location>
        <begin position="23"/>
        <end position="41"/>
    </location>
</feature>
<organism evidence="5 6">
    <name type="scientific">Mucuna pruriens</name>
    <name type="common">Velvet bean</name>
    <name type="synonym">Dolichos pruriens</name>
    <dbReference type="NCBI Taxonomy" id="157652"/>
    <lineage>
        <taxon>Eukaryota</taxon>
        <taxon>Viridiplantae</taxon>
        <taxon>Streptophyta</taxon>
        <taxon>Embryophyta</taxon>
        <taxon>Tracheophyta</taxon>
        <taxon>Spermatophyta</taxon>
        <taxon>Magnoliopsida</taxon>
        <taxon>eudicotyledons</taxon>
        <taxon>Gunneridae</taxon>
        <taxon>Pentapetalae</taxon>
        <taxon>rosids</taxon>
        <taxon>fabids</taxon>
        <taxon>Fabales</taxon>
        <taxon>Fabaceae</taxon>
        <taxon>Papilionoideae</taxon>
        <taxon>50 kb inversion clade</taxon>
        <taxon>NPAAA clade</taxon>
        <taxon>indigoferoid/millettioid clade</taxon>
        <taxon>Phaseoleae</taxon>
        <taxon>Mucuna</taxon>
    </lineage>
</organism>
<feature type="region of interest" description="Disordered" evidence="3">
    <location>
        <begin position="502"/>
        <end position="611"/>
    </location>
</feature>
<dbReference type="Proteomes" id="UP000257109">
    <property type="component" value="Unassembled WGS sequence"/>
</dbReference>
<keyword evidence="1 2" id="KW-0175">Coiled coil</keyword>
<keyword evidence="4" id="KW-0812">Transmembrane</keyword>
<comment type="caution">
    <text evidence="5">The sequence shown here is derived from an EMBL/GenBank/DDBJ whole genome shotgun (WGS) entry which is preliminary data.</text>
</comment>
<name>A0A371H0P6_MUCPR</name>
<protein>
    <submittedName>
        <fullName evidence="5">Protein CHUP1, chloroplastic</fullName>
    </submittedName>
</protein>
<feature type="region of interest" description="Disordered" evidence="3">
    <location>
        <begin position="49"/>
        <end position="72"/>
    </location>
</feature>
<feature type="compositionally biased region" description="Basic residues" evidence="3">
    <location>
        <begin position="502"/>
        <end position="515"/>
    </location>
</feature>
<dbReference type="PANTHER" id="PTHR31342">
    <property type="entry name" value="PROTEIN CHUP1, CHLOROPLASTIC"/>
    <property type="match status" value="1"/>
</dbReference>
<dbReference type="PANTHER" id="PTHR31342:SF4">
    <property type="entry name" value="ACTIN BINDING PROTEIN FAMILY"/>
    <property type="match status" value="1"/>
</dbReference>
<keyword evidence="6" id="KW-1185">Reference proteome</keyword>
<feature type="non-terminal residue" evidence="5">
    <location>
        <position position="1"/>
    </location>
</feature>
<keyword evidence="4" id="KW-0472">Membrane</keyword>
<evidence type="ECO:0000256" key="2">
    <source>
        <dbReference type="SAM" id="Coils"/>
    </source>
</evidence>
<dbReference type="EMBL" id="QJKJ01003901">
    <property type="protein sequence ID" value="RDX96377.1"/>
    <property type="molecule type" value="Genomic_DNA"/>
</dbReference>
<keyword evidence="4" id="KW-1133">Transmembrane helix</keyword>
<feature type="compositionally biased region" description="Basic and acidic residues" evidence="3">
    <location>
        <begin position="572"/>
        <end position="581"/>
    </location>
</feature>
<feature type="coiled-coil region" evidence="2">
    <location>
        <begin position="360"/>
        <end position="387"/>
    </location>
</feature>
<feature type="compositionally biased region" description="Low complexity" evidence="3">
    <location>
        <begin position="451"/>
        <end position="464"/>
    </location>
</feature>
<feature type="compositionally biased region" description="Basic and acidic residues" evidence="3">
    <location>
        <begin position="516"/>
        <end position="527"/>
    </location>
</feature>
<sequence>MERIVTRCFSAIAATEEKGMKPFLLKCSLALALTFAGYLFSHIGTKRIKPSATSPRGNPSGQGSEDNLGRGKRVASSSCITASEENVLDTEETCIKKVLGKNSPKGLSPRTKQSGEKDEFLLPEFNDLTKEAEFGAIIAGSSFKKEVDSPKKKKEVETPRSKVGSPIAHAGIEKDDYEKEIRKLRSIIRILQERETNLEVQLLEYCGIKEQEAAVMELQSRLKISNMEAKMFNLKVETLQSENWRLEAQMSDHARVLSELETAKTKVKFLKKKIKYEAEQNREHIMNLKQKVAKLQDHEYKNSANDQEIQIKLKRLKDLESEAEQLRKSHLRLQMDNSELARRLDSTQILANAVLEDPEARALKEEGERIRQENEGLLKEIERLHADRCSDLEELVYLRWINACLRHELRSYQPPAGKTVARDLSKSLSPTSEKKAKQLILEYANNEGRGSVSDMDSESSSQASFLTDSGERDDCVSPLDISTDAKPSTTSKSKIFGKLMRLIRGKDSHHHRNRVPSKEKSISREDSNYSSSNFSLSISTGNDTGTEGLRSEYATPTATSVASFDYNQTPIMKDESGRHSDINTPRRRSSSDFKNRLDSSFSESSSGMEKSNLVKYAEALKDSSGAPKHEVHRRRAAY</sequence>
<gene>
    <name evidence="5" type="primary">CHUP1</name>
    <name evidence="5" type="ORF">CR513_20983</name>
</gene>
<feature type="compositionally biased region" description="Low complexity" evidence="3">
    <location>
        <begin position="528"/>
        <end position="539"/>
    </location>
</feature>
<dbReference type="GO" id="GO:0072699">
    <property type="term" value="P:protein localization to cortical microtubule cytoskeleton"/>
    <property type="evidence" value="ECO:0007669"/>
    <property type="project" value="TreeGrafter"/>
</dbReference>
<proteinExistence type="predicted"/>
<dbReference type="STRING" id="157652.A0A371H0P6"/>
<feature type="non-terminal residue" evidence="5">
    <location>
        <position position="638"/>
    </location>
</feature>
<feature type="region of interest" description="Disordered" evidence="3">
    <location>
        <begin position="447"/>
        <end position="490"/>
    </location>
</feature>
<evidence type="ECO:0000256" key="1">
    <source>
        <dbReference type="ARBA" id="ARBA00023054"/>
    </source>
</evidence>